<reference evidence="1 2" key="1">
    <citation type="submission" date="2018-06" db="EMBL/GenBank/DDBJ databases">
        <authorList>
            <consortium name="Pathogen Informatics"/>
            <person name="Doyle S."/>
        </authorList>
    </citation>
    <scope>NUCLEOTIDE SEQUENCE [LARGE SCALE GENOMIC DNA]</scope>
    <source>
        <strain evidence="1 2">NCTC11535</strain>
    </source>
</reference>
<organism evidence="1 2">
    <name type="scientific">Actinomyces bovis</name>
    <dbReference type="NCBI Taxonomy" id="1658"/>
    <lineage>
        <taxon>Bacteria</taxon>
        <taxon>Bacillati</taxon>
        <taxon>Actinomycetota</taxon>
        <taxon>Actinomycetes</taxon>
        <taxon>Actinomycetales</taxon>
        <taxon>Actinomycetaceae</taxon>
        <taxon>Actinomyces</taxon>
    </lineage>
</organism>
<dbReference type="EMBL" id="UAPQ01000008">
    <property type="protein sequence ID" value="SPT53799.1"/>
    <property type="molecule type" value="Genomic_DNA"/>
</dbReference>
<sequence length="134" mass="14516">MAELLKAPDVAEEIRAFLAGQLPRVECFAGHSPTTFRDQSVGVTRTGGTRSTLVLDIATVSIDCRDLSSESDAEDLARRVEALLHQAAMSGRLHSLVCHDVRTLGAPYPNPDPDHPSLYRVSASYQVAVRITTT</sequence>
<protein>
    <recommendedName>
        <fullName evidence="3">Tail terminator</fullName>
    </recommendedName>
</protein>
<gene>
    <name evidence="1" type="ORF">NCTC11535_01483</name>
</gene>
<comment type="caution">
    <text evidence="1">The sequence shown here is derived from an EMBL/GenBank/DDBJ whole genome shotgun (WGS) entry which is preliminary data.</text>
</comment>
<dbReference type="Proteomes" id="UP000250006">
    <property type="component" value="Unassembled WGS sequence"/>
</dbReference>
<accession>A0ABY1VPF9</accession>
<keyword evidence="2" id="KW-1185">Reference proteome</keyword>
<proteinExistence type="predicted"/>
<evidence type="ECO:0000313" key="1">
    <source>
        <dbReference type="EMBL" id="SPT53799.1"/>
    </source>
</evidence>
<name>A0ABY1VPF9_9ACTO</name>
<evidence type="ECO:0000313" key="2">
    <source>
        <dbReference type="Proteomes" id="UP000250006"/>
    </source>
</evidence>
<evidence type="ECO:0008006" key="3">
    <source>
        <dbReference type="Google" id="ProtNLM"/>
    </source>
</evidence>